<dbReference type="RefSeq" id="WP_068449338.1">
    <property type="nucleotide sequence ID" value="NZ_CAXHZY010000010.1"/>
</dbReference>
<dbReference type="InterPro" id="IPR026816">
    <property type="entry name" value="Flavodoxin_dom"/>
</dbReference>
<reference evidence="9 10" key="1">
    <citation type="submission" date="2016-02" db="EMBL/GenBank/DDBJ databases">
        <title>Draft genome sequence of Polaribacter atrinae KACC17473.</title>
        <authorList>
            <person name="Shin S.-K."/>
            <person name="Yi H."/>
        </authorList>
    </citation>
    <scope>NUCLEOTIDE SEQUENCE [LARGE SCALE GENOMIC DNA]</scope>
    <source>
        <strain evidence="9 10">KACC 17473</strain>
    </source>
</reference>
<evidence type="ECO:0000259" key="8">
    <source>
        <dbReference type="Pfam" id="PF12724"/>
    </source>
</evidence>
<dbReference type="STRING" id="1333662.LPB303_07390"/>
<dbReference type="GO" id="GO:0004729">
    <property type="term" value="F:oxygen-dependent protoporphyrinogen oxidase activity"/>
    <property type="evidence" value="ECO:0007669"/>
    <property type="project" value="InterPro"/>
</dbReference>
<evidence type="ECO:0000256" key="1">
    <source>
        <dbReference type="ARBA" id="ARBA00022630"/>
    </source>
</evidence>
<comment type="pathway">
    <text evidence="7">Porphyrin-containing compound metabolism; protoporphyrin-IX biosynthesis; protoporphyrin-IX from protoporphyrinogen-IX: step 1/1.</text>
</comment>
<evidence type="ECO:0000256" key="7">
    <source>
        <dbReference type="HAMAP-Rule" id="MF_00853"/>
    </source>
</evidence>
<keyword evidence="4 7" id="KW-0560">Oxidoreductase</keyword>
<keyword evidence="1 7" id="KW-0285">Flavoprotein</keyword>
<dbReference type="GO" id="GO:0010181">
    <property type="term" value="F:FMN binding"/>
    <property type="evidence" value="ECO:0007669"/>
    <property type="project" value="UniProtKB-UniRule"/>
</dbReference>
<keyword evidence="3 7" id="KW-0547">Nucleotide-binding</keyword>
<keyword evidence="6 7" id="KW-0627">Porphyrin biosynthesis</keyword>
<comment type="function">
    <text evidence="7">Catalyzes the 6-electron oxidation of protoporphyrinogen IX to form protoporphyrin IX; under anaerobic conditions uses menaquinone as an electron acceptor, under aerobic conditions uses ubiquinone as an electron acceptor.</text>
</comment>
<comment type="catalytic activity">
    <reaction evidence="7">
        <text>protoporphyrinogen IX + 3 a menaquinone = protoporphyrin IX + 3 a menaquinol</text>
        <dbReference type="Rhea" id="RHEA:27409"/>
        <dbReference type="Rhea" id="RHEA-COMP:9537"/>
        <dbReference type="Rhea" id="RHEA-COMP:9539"/>
        <dbReference type="ChEBI" id="CHEBI:16374"/>
        <dbReference type="ChEBI" id="CHEBI:18151"/>
        <dbReference type="ChEBI" id="CHEBI:57306"/>
        <dbReference type="ChEBI" id="CHEBI:57307"/>
        <dbReference type="EC" id="1.3.5.3"/>
    </reaction>
</comment>
<dbReference type="Proteomes" id="UP000076923">
    <property type="component" value="Unassembled WGS sequence"/>
</dbReference>
<dbReference type="GO" id="GO:0070819">
    <property type="term" value="F:menaquinone-dependent protoporphyrinogen oxidase activity"/>
    <property type="evidence" value="ECO:0007669"/>
    <property type="project" value="UniProtKB-UniRule"/>
</dbReference>
<evidence type="ECO:0000256" key="5">
    <source>
        <dbReference type="ARBA" id="ARBA00023136"/>
    </source>
</evidence>
<dbReference type="OrthoDB" id="9795729at2"/>
<dbReference type="InterPro" id="IPR052200">
    <property type="entry name" value="Protoporphyrinogen_IX_DH"/>
</dbReference>
<feature type="domain" description="Flavodoxin" evidence="8">
    <location>
        <begin position="7"/>
        <end position="153"/>
    </location>
</feature>
<dbReference type="InterPro" id="IPR029039">
    <property type="entry name" value="Flavoprotein-like_sf"/>
</dbReference>
<sequence>MKRKIGIIYCSTDGQTKKICEKLSADFKKEQIKTELFSIENFIGHVSEFHTLIIGASIRYGKHNKKIYDFILKNKEQLKGIKTAFFSVNLVARKVDKNTTATNPYLIKFIQDTNWNPDFLEVFAGKLDYKSYSIIDSIMIKLIMKLTDGPTNSKDPIEFTNWEKVNDFGKKISVSFKSNKPTPILHKI</sequence>
<evidence type="ECO:0000256" key="4">
    <source>
        <dbReference type="ARBA" id="ARBA00023002"/>
    </source>
</evidence>
<keyword evidence="7" id="KW-1003">Cell membrane</keyword>
<evidence type="ECO:0000313" key="10">
    <source>
        <dbReference type="Proteomes" id="UP000076923"/>
    </source>
</evidence>
<dbReference type="EC" id="1.3.5.3" evidence="7"/>
<keyword evidence="10" id="KW-1185">Reference proteome</keyword>
<name>A0A176TD42_9FLAO</name>
<comment type="similarity">
    <text evidence="7">Belongs to the HemG family.</text>
</comment>
<comment type="caution">
    <text evidence="9">The sequence shown here is derived from an EMBL/GenBank/DDBJ whole genome shotgun (WGS) entry which is preliminary data.</text>
</comment>
<dbReference type="HAMAP" id="MF_00853">
    <property type="entry name" value="HemG"/>
    <property type="match status" value="1"/>
</dbReference>
<dbReference type="InterPro" id="IPR044264">
    <property type="entry name" value="HemG"/>
</dbReference>
<comment type="subcellular location">
    <subcellularLocation>
        <location evidence="7">Cell membrane</location>
        <topology evidence="7">Peripheral membrane protein</topology>
    </subcellularLocation>
</comment>
<dbReference type="EMBL" id="LVWE01000028">
    <property type="protein sequence ID" value="OAD45561.1"/>
    <property type="molecule type" value="Genomic_DNA"/>
</dbReference>
<gene>
    <name evidence="7" type="primary">hemG</name>
    <name evidence="9" type="ORF">LPB303_07390</name>
</gene>
<evidence type="ECO:0000256" key="2">
    <source>
        <dbReference type="ARBA" id="ARBA00022643"/>
    </source>
</evidence>
<keyword evidence="2 7" id="KW-0288">FMN</keyword>
<dbReference type="GO" id="GO:0006782">
    <property type="term" value="P:protoporphyrinogen IX biosynthetic process"/>
    <property type="evidence" value="ECO:0007669"/>
    <property type="project" value="UniProtKB-UniRule"/>
</dbReference>
<dbReference type="NCBIfam" id="NF008316">
    <property type="entry name" value="PRK11104.1"/>
    <property type="match status" value="1"/>
</dbReference>
<comment type="catalytic activity">
    <reaction evidence="7">
        <text>protoporphyrinogen IX + 3 a ubiquinone = protoporphyrin IX + 3 a ubiquinol</text>
        <dbReference type="Rhea" id="RHEA:63936"/>
        <dbReference type="Rhea" id="RHEA-COMP:9565"/>
        <dbReference type="Rhea" id="RHEA-COMP:9566"/>
        <dbReference type="ChEBI" id="CHEBI:16389"/>
        <dbReference type="ChEBI" id="CHEBI:17976"/>
        <dbReference type="ChEBI" id="CHEBI:57306"/>
        <dbReference type="ChEBI" id="CHEBI:57307"/>
    </reaction>
</comment>
<dbReference type="SUPFAM" id="SSF52218">
    <property type="entry name" value="Flavoproteins"/>
    <property type="match status" value="1"/>
</dbReference>
<evidence type="ECO:0000313" key="9">
    <source>
        <dbReference type="EMBL" id="OAD45561.1"/>
    </source>
</evidence>
<dbReference type="Gene3D" id="3.40.50.360">
    <property type="match status" value="1"/>
</dbReference>
<protein>
    <recommendedName>
        <fullName evidence="7">Protoporphyrinogen IX dehydrogenase [quinone]</fullName>
        <ecNumber evidence="7">1.3.5.3</ecNumber>
    </recommendedName>
    <alternativeName>
        <fullName evidence="7">Protoporphyrinogen IX dehydrogenase [menaquinone]</fullName>
    </alternativeName>
    <alternativeName>
        <fullName evidence="7">Protoporphyrinogen IX dehydrogenase [ubiquinone]</fullName>
    </alternativeName>
    <alternativeName>
        <fullName evidence="7">Protoporphyrinogen oxidase</fullName>
        <shortName evidence="7">PPO</shortName>
    </alternativeName>
</protein>
<dbReference type="AlphaFoldDB" id="A0A176TD42"/>
<dbReference type="GO" id="GO:0005886">
    <property type="term" value="C:plasma membrane"/>
    <property type="evidence" value="ECO:0007669"/>
    <property type="project" value="UniProtKB-SubCell"/>
</dbReference>
<dbReference type="PANTHER" id="PTHR38030:SF2">
    <property type="entry name" value="PROTOPORPHYRINOGEN IX DEHYDROGENASE [QUINONE]"/>
    <property type="match status" value="1"/>
</dbReference>
<organism evidence="9 10">
    <name type="scientific">Polaribacter atrinae</name>
    <dbReference type="NCBI Taxonomy" id="1333662"/>
    <lineage>
        <taxon>Bacteria</taxon>
        <taxon>Pseudomonadati</taxon>
        <taxon>Bacteroidota</taxon>
        <taxon>Flavobacteriia</taxon>
        <taxon>Flavobacteriales</taxon>
        <taxon>Flavobacteriaceae</taxon>
    </lineage>
</organism>
<accession>A0A176TD42</accession>
<dbReference type="PANTHER" id="PTHR38030">
    <property type="entry name" value="PROTOPORPHYRINOGEN IX DEHYDROGENASE [MENAQUINONE]"/>
    <property type="match status" value="1"/>
</dbReference>
<keyword evidence="5" id="KW-0472">Membrane</keyword>
<proteinExistence type="inferred from homology"/>
<dbReference type="Pfam" id="PF12724">
    <property type="entry name" value="Flavodoxin_5"/>
    <property type="match status" value="1"/>
</dbReference>
<comment type="catalytic activity">
    <reaction evidence="7">
        <text>protoporphyrinogen IX + 3 a quinone = protoporphyrin IX + 3 a quinol</text>
        <dbReference type="Rhea" id="RHEA:65032"/>
        <dbReference type="ChEBI" id="CHEBI:24646"/>
        <dbReference type="ChEBI" id="CHEBI:57306"/>
        <dbReference type="ChEBI" id="CHEBI:57307"/>
        <dbReference type="ChEBI" id="CHEBI:132124"/>
        <dbReference type="EC" id="1.3.5.3"/>
    </reaction>
</comment>
<comment type="cofactor">
    <cofactor evidence="7">
        <name>FMN</name>
        <dbReference type="ChEBI" id="CHEBI:58210"/>
    </cofactor>
    <text evidence="7">Binds 1 FMN non-covalently per subunit.</text>
</comment>
<dbReference type="UniPathway" id="UPA00251">
    <property type="reaction ID" value="UER00324"/>
</dbReference>
<evidence type="ECO:0000256" key="6">
    <source>
        <dbReference type="ARBA" id="ARBA00023244"/>
    </source>
</evidence>
<evidence type="ECO:0000256" key="3">
    <source>
        <dbReference type="ARBA" id="ARBA00022741"/>
    </source>
</evidence>